<proteinExistence type="predicted"/>
<evidence type="ECO:0000313" key="2">
    <source>
        <dbReference type="EMBL" id="GEZ91502.1"/>
    </source>
</evidence>
<organism evidence="2">
    <name type="scientific">Tanacetum cinerariifolium</name>
    <name type="common">Dalmatian daisy</name>
    <name type="synonym">Chrysanthemum cinerariifolium</name>
    <dbReference type="NCBI Taxonomy" id="118510"/>
    <lineage>
        <taxon>Eukaryota</taxon>
        <taxon>Viridiplantae</taxon>
        <taxon>Streptophyta</taxon>
        <taxon>Embryophyta</taxon>
        <taxon>Tracheophyta</taxon>
        <taxon>Spermatophyta</taxon>
        <taxon>Magnoliopsida</taxon>
        <taxon>eudicotyledons</taxon>
        <taxon>Gunneridae</taxon>
        <taxon>Pentapetalae</taxon>
        <taxon>asterids</taxon>
        <taxon>campanulids</taxon>
        <taxon>Asterales</taxon>
        <taxon>Asteraceae</taxon>
        <taxon>Asteroideae</taxon>
        <taxon>Anthemideae</taxon>
        <taxon>Anthemidinae</taxon>
        <taxon>Tanacetum</taxon>
    </lineage>
</organism>
<evidence type="ECO:0008006" key="3">
    <source>
        <dbReference type="Google" id="ProtNLM"/>
    </source>
</evidence>
<gene>
    <name evidence="2" type="ORF">Tci_563475</name>
</gene>
<reference evidence="2" key="1">
    <citation type="journal article" date="2019" name="Sci. Rep.">
        <title>Draft genome of Tanacetum cinerariifolium, the natural source of mosquito coil.</title>
        <authorList>
            <person name="Yamashiro T."/>
            <person name="Shiraishi A."/>
            <person name="Satake H."/>
            <person name="Nakayama K."/>
        </authorList>
    </citation>
    <scope>NUCLEOTIDE SEQUENCE</scope>
</reference>
<protein>
    <recommendedName>
        <fullName evidence="3">Xylulose kinase-1</fullName>
    </recommendedName>
</protein>
<feature type="region of interest" description="Disordered" evidence="1">
    <location>
        <begin position="174"/>
        <end position="197"/>
    </location>
</feature>
<comment type="caution">
    <text evidence="2">The sequence shown here is derived from an EMBL/GenBank/DDBJ whole genome shotgun (WGS) entry which is preliminary data.</text>
</comment>
<sequence length="272" mass="30832">MERLAFCDDHNMIAILEKSEHNVDFHKIMDFVEASHIRYALTINPAVYVSYIRQFWSTARIKTTNEGTKILATVDGKPMTMSESSIRRNLKLNDEEGISTLPDAELFENLVLMGYSILPKQKIYFSKGVYNFSKMIFDGMVRNVNNKGSKFFMYPSSSFSGRTIPLFDSMLVTQGKGSETPTEPHHTPSPHAQQLPHHDFSLSLHPTITTKTIPTETPTEIPTLRQYSRRAIRIAHSKALPTAADEPTSLLIDVSQGEAFPPIRLEHSKEYK</sequence>
<evidence type="ECO:0000256" key="1">
    <source>
        <dbReference type="SAM" id="MobiDB-lite"/>
    </source>
</evidence>
<dbReference type="AlphaFoldDB" id="A0A699IWB0"/>
<dbReference type="EMBL" id="BKCJ010341434">
    <property type="protein sequence ID" value="GEZ91502.1"/>
    <property type="molecule type" value="Genomic_DNA"/>
</dbReference>
<name>A0A699IWB0_TANCI</name>
<accession>A0A699IWB0</accession>